<organism evidence="2 3">
    <name type="scientific">Cimex lectularius</name>
    <name type="common">Bed bug</name>
    <name type="synonym">Acanthia lectularia</name>
    <dbReference type="NCBI Taxonomy" id="79782"/>
    <lineage>
        <taxon>Eukaryota</taxon>
        <taxon>Metazoa</taxon>
        <taxon>Ecdysozoa</taxon>
        <taxon>Arthropoda</taxon>
        <taxon>Hexapoda</taxon>
        <taxon>Insecta</taxon>
        <taxon>Pterygota</taxon>
        <taxon>Neoptera</taxon>
        <taxon>Paraneoptera</taxon>
        <taxon>Hemiptera</taxon>
        <taxon>Heteroptera</taxon>
        <taxon>Panheteroptera</taxon>
        <taxon>Cimicomorpha</taxon>
        <taxon>Cimicidae</taxon>
        <taxon>Cimex</taxon>
    </lineage>
</organism>
<evidence type="ECO:0000256" key="1">
    <source>
        <dbReference type="SAM" id="MobiDB-lite"/>
    </source>
</evidence>
<feature type="region of interest" description="Disordered" evidence="1">
    <location>
        <begin position="218"/>
        <end position="261"/>
    </location>
</feature>
<dbReference type="KEGG" id="clec:106661840"/>
<dbReference type="EnsemblMetazoa" id="XM_014385534.2">
    <property type="protein sequence ID" value="XP_014241020.1"/>
    <property type="gene ID" value="LOC106661840"/>
</dbReference>
<keyword evidence="3" id="KW-1185">Reference proteome</keyword>
<dbReference type="RefSeq" id="XP_014241022.1">
    <property type="nucleotide sequence ID" value="XM_014385536.2"/>
</dbReference>
<name>A0A8I6RAR3_CIMLE</name>
<sequence length="476" mass="54136">MEKMEQELTTVERIRELQNQLRIAIQNHQLLYVRRRSCPSDPDIKNHMNVIQGLIISMGRTQASLLSQFKQEITQQYDTRASSLRITNIMSKHLSWSDSPKNIPVYKNNINKKKVEPSEKKPWGRKSKREAIFRKPSKLQSLLKVNNEKINSKKENDKDALFFDRSKIKIVYSNNNKKFCDNSSLISAKKLQSVLKPKYDKTKESLLKDKRELENGQHDKYSIIEVASEPTSPCSSNDDTKSKESPSQSESHSDTEVVENVRVRRPKVDPVIDKKFKKLVRKKKERFESTIVLRSNGYVNNCHQQKDDTEMPDSIKDISQEGFLKFFGLISRSQSDVLKRKRCERKRRSVAGQNNFYNDYFQPTTPKRTYTPRKAASIPTSPNNQVTVETAIDIDDEDEKPSKNSISCVICNDEGTLETCASCSEAYHSACSTFNGGCPTCSAQAANIKSIVGANSASSASSSELIKRYLVPNGDV</sequence>
<dbReference type="GeneID" id="106661840"/>
<dbReference type="AlphaFoldDB" id="A0A8I6RAR3"/>
<feature type="compositionally biased region" description="Basic and acidic residues" evidence="1">
    <location>
        <begin position="251"/>
        <end position="261"/>
    </location>
</feature>
<reference evidence="2" key="1">
    <citation type="submission" date="2022-01" db="UniProtKB">
        <authorList>
            <consortium name="EnsemblMetazoa"/>
        </authorList>
    </citation>
    <scope>IDENTIFICATION</scope>
</reference>
<protein>
    <submittedName>
        <fullName evidence="2">Uncharacterized protein</fullName>
    </submittedName>
</protein>
<dbReference type="RefSeq" id="XP_014241020.1">
    <property type="nucleotide sequence ID" value="XM_014385534.2"/>
</dbReference>
<accession>A0A8I6RAR3</accession>
<dbReference type="SUPFAM" id="SSF57903">
    <property type="entry name" value="FYVE/PHD zinc finger"/>
    <property type="match status" value="1"/>
</dbReference>
<dbReference type="EnsemblMetazoa" id="XM_014385537.2">
    <property type="protein sequence ID" value="XP_014241023.1"/>
    <property type="gene ID" value="LOC106661840"/>
</dbReference>
<evidence type="ECO:0000313" key="3">
    <source>
        <dbReference type="Proteomes" id="UP000494040"/>
    </source>
</evidence>
<dbReference type="EnsemblMetazoa" id="XM_014385536.2">
    <property type="protein sequence ID" value="XP_014241022.1"/>
    <property type="gene ID" value="LOC106661840"/>
</dbReference>
<evidence type="ECO:0000313" key="2">
    <source>
        <dbReference type="EnsemblMetazoa" id="XP_014241023.1"/>
    </source>
</evidence>
<dbReference type="Proteomes" id="UP000494040">
    <property type="component" value="Unassembled WGS sequence"/>
</dbReference>
<dbReference type="RefSeq" id="XP_014241023.1">
    <property type="nucleotide sequence ID" value="XM_014385537.2"/>
</dbReference>
<dbReference type="OrthoDB" id="336088at2759"/>
<proteinExistence type="predicted"/>
<dbReference type="InterPro" id="IPR011011">
    <property type="entry name" value="Znf_FYVE_PHD"/>
</dbReference>